<evidence type="ECO:0000256" key="1">
    <source>
        <dbReference type="ARBA" id="ARBA00022692"/>
    </source>
</evidence>
<feature type="domain" description="HIG1" evidence="5">
    <location>
        <begin position="1"/>
        <end position="62"/>
    </location>
</feature>
<evidence type="ECO:0000259" key="5">
    <source>
        <dbReference type="PROSITE" id="PS51503"/>
    </source>
</evidence>
<gene>
    <name evidence="6" type="ORF">GCM10011335_39310</name>
</gene>
<keyword evidence="1 4" id="KW-0812">Transmembrane</keyword>
<comment type="caution">
    <text evidence="6">The sequence shown here is derived from an EMBL/GenBank/DDBJ whole genome shotgun (WGS) entry which is preliminary data.</text>
</comment>
<evidence type="ECO:0000256" key="4">
    <source>
        <dbReference type="SAM" id="Phobius"/>
    </source>
</evidence>
<reference evidence="6" key="2">
    <citation type="submission" date="2020-09" db="EMBL/GenBank/DDBJ databases">
        <authorList>
            <person name="Sun Q."/>
            <person name="Zhou Y."/>
        </authorList>
    </citation>
    <scope>NUCLEOTIDE SEQUENCE</scope>
    <source>
        <strain evidence="6">CGMCC 1.15493</strain>
    </source>
</reference>
<keyword evidence="3 4" id="KW-0472">Membrane</keyword>
<dbReference type="PROSITE" id="PS51503">
    <property type="entry name" value="HIG1"/>
    <property type="match status" value="1"/>
</dbReference>
<dbReference type="EMBL" id="BMJJ01000010">
    <property type="protein sequence ID" value="GGD32395.1"/>
    <property type="molecule type" value="Genomic_DNA"/>
</dbReference>
<sequence length="62" mass="6749">MSDILSILALIVMVAVAVVLLMGLFNMMRGGDGNRSQKLMRARVMLQGVAVLIMVGALWFAR</sequence>
<dbReference type="Pfam" id="PF04588">
    <property type="entry name" value="HIG_1_N"/>
    <property type="match status" value="1"/>
</dbReference>
<organism evidence="6 7">
    <name type="scientific">Aureimonas glaciei</name>
    <dbReference type="NCBI Taxonomy" id="1776957"/>
    <lineage>
        <taxon>Bacteria</taxon>
        <taxon>Pseudomonadati</taxon>
        <taxon>Pseudomonadota</taxon>
        <taxon>Alphaproteobacteria</taxon>
        <taxon>Hyphomicrobiales</taxon>
        <taxon>Aurantimonadaceae</taxon>
        <taxon>Aureimonas</taxon>
    </lineage>
</organism>
<keyword evidence="7" id="KW-1185">Reference proteome</keyword>
<dbReference type="AlphaFoldDB" id="A0A917DFR2"/>
<evidence type="ECO:0000256" key="3">
    <source>
        <dbReference type="ARBA" id="ARBA00023136"/>
    </source>
</evidence>
<proteinExistence type="predicted"/>
<dbReference type="RefSeq" id="WP_188853938.1">
    <property type="nucleotide sequence ID" value="NZ_BMJJ01000010.1"/>
</dbReference>
<dbReference type="Proteomes" id="UP000613160">
    <property type="component" value="Unassembled WGS sequence"/>
</dbReference>
<accession>A0A917DFR2</accession>
<evidence type="ECO:0000313" key="7">
    <source>
        <dbReference type="Proteomes" id="UP000613160"/>
    </source>
</evidence>
<dbReference type="NCBIfam" id="NF033233">
    <property type="entry name" value="twin_helix"/>
    <property type="match status" value="1"/>
</dbReference>
<dbReference type="InterPro" id="IPR007667">
    <property type="entry name" value="Hypoxia_induced_domain"/>
</dbReference>
<evidence type="ECO:0000313" key="6">
    <source>
        <dbReference type="EMBL" id="GGD32395.1"/>
    </source>
</evidence>
<evidence type="ECO:0000256" key="2">
    <source>
        <dbReference type="ARBA" id="ARBA00022989"/>
    </source>
</evidence>
<reference evidence="6" key="1">
    <citation type="journal article" date="2014" name="Int. J. Syst. Evol. Microbiol.">
        <title>Complete genome sequence of Corynebacterium casei LMG S-19264T (=DSM 44701T), isolated from a smear-ripened cheese.</title>
        <authorList>
            <consortium name="US DOE Joint Genome Institute (JGI-PGF)"/>
            <person name="Walter F."/>
            <person name="Albersmeier A."/>
            <person name="Kalinowski J."/>
            <person name="Ruckert C."/>
        </authorList>
    </citation>
    <scope>NUCLEOTIDE SEQUENCE</scope>
    <source>
        <strain evidence="6">CGMCC 1.15493</strain>
    </source>
</reference>
<protein>
    <submittedName>
        <fullName evidence="6">Membrane protein</fullName>
    </submittedName>
</protein>
<keyword evidence="2 4" id="KW-1133">Transmembrane helix</keyword>
<feature type="transmembrane region" description="Helical" evidence="4">
    <location>
        <begin position="6"/>
        <end position="24"/>
    </location>
</feature>
<feature type="transmembrane region" description="Helical" evidence="4">
    <location>
        <begin position="44"/>
        <end position="61"/>
    </location>
</feature>
<name>A0A917DFR2_9HYPH</name>
<dbReference type="Gene3D" id="6.10.140.1320">
    <property type="match status" value="1"/>
</dbReference>